<evidence type="ECO:0000313" key="2">
    <source>
        <dbReference type="WBParaSite" id="ES5_v2.g26012.t1"/>
    </source>
</evidence>
<dbReference type="Proteomes" id="UP000887579">
    <property type="component" value="Unplaced"/>
</dbReference>
<proteinExistence type="predicted"/>
<protein>
    <submittedName>
        <fullName evidence="2">Protein kinase domain-containing protein</fullName>
    </submittedName>
</protein>
<sequence length="98" mass="11451">MLNRMLVYDPRRRSNAEELLKLPIWGYLKKTVEQNIEAKSEYFEGYGEVTEENSNWKKKIFNRLAEYKEDKERKEEEKEKSSGVIPPAATPGPSTSKP</sequence>
<evidence type="ECO:0000313" key="1">
    <source>
        <dbReference type="Proteomes" id="UP000887579"/>
    </source>
</evidence>
<reference evidence="2" key="1">
    <citation type="submission" date="2022-11" db="UniProtKB">
        <authorList>
            <consortium name="WormBaseParasite"/>
        </authorList>
    </citation>
    <scope>IDENTIFICATION</scope>
</reference>
<name>A0AC34G970_9BILA</name>
<accession>A0AC34G970</accession>
<organism evidence="1 2">
    <name type="scientific">Panagrolaimus sp. ES5</name>
    <dbReference type="NCBI Taxonomy" id="591445"/>
    <lineage>
        <taxon>Eukaryota</taxon>
        <taxon>Metazoa</taxon>
        <taxon>Ecdysozoa</taxon>
        <taxon>Nematoda</taxon>
        <taxon>Chromadorea</taxon>
        <taxon>Rhabditida</taxon>
        <taxon>Tylenchina</taxon>
        <taxon>Panagrolaimomorpha</taxon>
        <taxon>Panagrolaimoidea</taxon>
        <taxon>Panagrolaimidae</taxon>
        <taxon>Panagrolaimus</taxon>
    </lineage>
</organism>
<dbReference type="WBParaSite" id="ES5_v2.g26012.t1">
    <property type="protein sequence ID" value="ES5_v2.g26012.t1"/>
    <property type="gene ID" value="ES5_v2.g26012"/>
</dbReference>